<dbReference type="PANTHER" id="PTHR22803">
    <property type="entry name" value="MANNOSE, PHOSPHOLIPASE, LECTIN RECEPTOR RELATED"/>
    <property type="match status" value="1"/>
</dbReference>
<gene>
    <name evidence="4" type="primary">LOC116064197</name>
</gene>
<evidence type="ECO:0000256" key="1">
    <source>
        <dbReference type="ARBA" id="ARBA00023157"/>
    </source>
</evidence>
<organism evidence="4 5">
    <name type="scientific">Sander lucioperca</name>
    <name type="common">Pike-perch</name>
    <name type="synonym">Perca lucioperca</name>
    <dbReference type="NCBI Taxonomy" id="283035"/>
    <lineage>
        <taxon>Eukaryota</taxon>
        <taxon>Metazoa</taxon>
        <taxon>Chordata</taxon>
        <taxon>Craniata</taxon>
        <taxon>Vertebrata</taxon>
        <taxon>Euteleostomi</taxon>
        <taxon>Actinopterygii</taxon>
        <taxon>Neopterygii</taxon>
        <taxon>Teleostei</taxon>
        <taxon>Neoteleostei</taxon>
        <taxon>Acanthomorphata</taxon>
        <taxon>Eupercaria</taxon>
        <taxon>Perciformes</taxon>
        <taxon>Percoidei</taxon>
        <taxon>Percidae</taxon>
        <taxon>Luciopercinae</taxon>
        <taxon>Sander</taxon>
    </lineage>
</organism>
<feature type="domain" description="C-type lectin" evidence="3">
    <location>
        <begin position="40"/>
        <end position="155"/>
    </location>
</feature>
<accession>A0A8C9XJX9</accession>
<evidence type="ECO:0000259" key="3">
    <source>
        <dbReference type="PROSITE" id="PS50041"/>
    </source>
</evidence>
<proteinExistence type="predicted"/>
<dbReference type="PROSITE" id="PS00615">
    <property type="entry name" value="C_TYPE_LECTIN_1"/>
    <property type="match status" value="1"/>
</dbReference>
<dbReference type="InterPro" id="IPR018378">
    <property type="entry name" value="C-type_lectin_CS"/>
</dbReference>
<dbReference type="InterPro" id="IPR016186">
    <property type="entry name" value="C-type_lectin-like/link_sf"/>
</dbReference>
<feature type="chain" id="PRO_5034257336" description="C-type lectin domain-containing protein" evidence="2">
    <location>
        <begin position="30"/>
        <end position="160"/>
    </location>
</feature>
<protein>
    <recommendedName>
        <fullName evidence="3">C-type lectin domain-containing protein</fullName>
    </recommendedName>
</protein>
<dbReference type="AlphaFoldDB" id="A0A8C9XJX9"/>
<keyword evidence="2" id="KW-0732">Signal</keyword>
<dbReference type="PROSITE" id="PS50041">
    <property type="entry name" value="C_TYPE_LECTIN_2"/>
    <property type="match status" value="1"/>
</dbReference>
<evidence type="ECO:0000256" key="2">
    <source>
        <dbReference type="SAM" id="SignalP"/>
    </source>
</evidence>
<dbReference type="InterPro" id="IPR050111">
    <property type="entry name" value="C-type_lectin/snaclec_domain"/>
</dbReference>
<dbReference type="SMART" id="SM00034">
    <property type="entry name" value="CLECT"/>
    <property type="match status" value="1"/>
</dbReference>
<feature type="signal peptide" evidence="2">
    <location>
        <begin position="1"/>
        <end position="29"/>
    </location>
</feature>
<dbReference type="Proteomes" id="UP000694568">
    <property type="component" value="Unplaced"/>
</dbReference>
<reference evidence="4" key="2">
    <citation type="submission" date="2025-09" db="UniProtKB">
        <authorList>
            <consortium name="Ensembl"/>
        </authorList>
    </citation>
    <scope>IDENTIFICATION</scope>
</reference>
<dbReference type="GeneTree" id="ENSGT01150000286973"/>
<name>A0A8C9XJX9_SANLU</name>
<keyword evidence="1" id="KW-1015">Disulfide bond</keyword>
<sequence length="160" mass="17947">IQSLFRTVSLTRWVALIVVLQCQLYLHSGAPSCPTDWTSFGSRCFAFYGQPKTWIDAEVQHAGGHLASIHSDAEHEFIRNNTNQVSSTDKNAWIGGFDAMKEGMWMWADGSQFDYQSWAVGKPDHNGGTENCLEIYPDENWNNAACTNQASFVCSKNLYV</sequence>
<keyword evidence="5" id="KW-1185">Reference proteome</keyword>
<dbReference type="InterPro" id="IPR016187">
    <property type="entry name" value="CTDL_fold"/>
</dbReference>
<reference evidence="4" key="1">
    <citation type="submission" date="2025-08" db="UniProtKB">
        <authorList>
            <consortium name="Ensembl"/>
        </authorList>
    </citation>
    <scope>IDENTIFICATION</scope>
</reference>
<dbReference type="Ensembl" id="ENSSLUT00000012359.1">
    <property type="protein sequence ID" value="ENSSLUP00000011951.1"/>
    <property type="gene ID" value="ENSSLUG00000005669.1"/>
</dbReference>
<dbReference type="Pfam" id="PF00059">
    <property type="entry name" value="Lectin_C"/>
    <property type="match status" value="1"/>
</dbReference>
<dbReference type="InterPro" id="IPR001304">
    <property type="entry name" value="C-type_lectin-like"/>
</dbReference>
<evidence type="ECO:0000313" key="5">
    <source>
        <dbReference type="Proteomes" id="UP000694568"/>
    </source>
</evidence>
<evidence type="ECO:0000313" key="4">
    <source>
        <dbReference type="Ensembl" id="ENSSLUP00000011951.1"/>
    </source>
</evidence>
<dbReference type="PRINTS" id="PR01504">
    <property type="entry name" value="PNCREATITSAP"/>
</dbReference>
<dbReference type="SUPFAM" id="SSF56436">
    <property type="entry name" value="C-type lectin-like"/>
    <property type="match status" value="1"/>
</dbReference>
<dbReference type="Gene3D" id="3.10.100.10">
    <property type="entry name" value="Mannose-Binding Protein A, subunit A"/>
    <property type="match status" value="1"/>
</dbReference>